<sequence length="327" mass="36335">MASIVALGLVFDRVHFPGVYVPQGDYDRDAWKAEIDRIAALSPSRFDDPRALVTLMKFADLSERMPGFFAFDRTKDDPLDKDNADREMVERMYAEMWGPPSKNFIPTFAPWHHKGVPGSDEHLTYPGDYYYQAAALRKSGELGAPLVSDMPGLPVPGAVGDMTGDAKALSGFLALQTMHVALDGVPLLAPDDIMEFRNANSQALRAFRRAMLRYAGEWRDKLKELPPEEVVRETAFLVQTEIVPALDELRQLASDPARPWYKRAVDGIKMAAALAGACMMVDKEKAFGAMLAAAAPMFFAEVDAKGDKSQKVRRSDLYYLLKLQRVG</sequence>
<evidence type="ECO:0000313" key="1">
    <source>
        <dbReference type="EMBL" id="BBD98955.1"/>
    </source>
</evidence>
<dbReference type="KEGG" id="sami:SAMIE_1024560"/>
<gene>
    <name evidence="1" type="ORF">SAMIE_1024560</name>
</gene>
<evidence type="ECO:0000313" key="2">
    <source>
        <dbReference type="Proteomes" id="UP000279959"/>
    </source>
</evidence>
<dbReference type="AlphaFoldDB" id="A0A494WE00"/>
<proteinExistence type="predicted"/>
<dbReference type="Proteomes" id="UP000279959">
    <property type="component" value="Chromosome"/>
</dbReference>
<accession>A0A494WE00</accession>
<dbReference type="EMBL" id="AP018664">
    <property type="protein sequence ID" value="BBD98955.1"/>
    <property type="molecule type" value="Genomic_DNA"/>
</dbReference>
<organism evidence="1 2">
    <name type="scientific">Sphingobium amiense</name>
    <dbReference type="NCBI Taxonomy" id="135719"/>
    <lineage>
        <taxon>Bacteria</taxon>
        <taxon>Pseudomonadati</taxon>
        <taxon>Pseudomonadota</taxon>
        <taxon>Alphaproteobacteria</taxon>
        <taxon>Sphingomonadales</taxon>
        <taxon>Sphingomonadaceae</taxon>
        <taxon>Sphingobium</taxon>
    </lineage>
</organism>
<reference evidence="1 2" key="1">
    <citation type="submission" date="2018-05" db="EMBL/GenBank/DDBJ databases">
        <title>Complete Genome Sequence of the Nonylphenol-Degrading Bacterium Sphingobium amiense DSM 16289T.</title>
        <authorList>
            <person name="Ootsuka M."/>
            <person name="Nishizawa T."/>
            <person name="Ohta H."/>
        </authorList>
    </citation>
    <scope>NUCLEOTIDE SEQUENCE [LARGE SCALE GENOMIC DNA]</scope>
    <source>
        <strain evidence="1 2">DSM 16289</strain>
    </source>
</reference>
<protein>
    <submittedName>
        <fullName evidence="1">Uncharacterized protein</fullName>
    </submittedName>
</protein>
<dbReference type="RefSeq" id="WP_126516849.1">
    <property type="nucleotide sequence ID" value="NZ_AP018664.1"/>
</dbReference>
<keyword evidence="2" id="KW-1185">Reference proteome</keyword>
<name>A0A494WE00_9SPHN</name>